<feature type="domain" description="RUN" evidence="2">
    <location>
        <begin position="1041"/>
        <end position="1190"/>
    </location>
</feature>
<gene>
    <name evidence="3" type="ORF">TR148794</name>
</gene>
<accession>A0A0V0J5M7</accession>
<feature type="region of interest" description="Disordered" evidence="1">
    <location>
        <begin position="1340"/>
        <end position="1384"/>
    </location>
</feature>
<feature type="compositionally biased region" description="Polar residues" evidence="1">
    <location>
        <begin position="136"/>
        <end position="148"/>
    </location>
</feature>
<dbReference type="SMART" id="SM00593">
    <property type="entry name" value="RUN"/>
    <property type="match status" value="1"/>
</dbReference>
<dbReference type="PANTHER" id="PTHR15591:SF13">
    <property type="entry name" value="RUN DOMAIN-CONTAINING PROTEIN"/>
    <property type="match status" value="1"/>
</dbReference>
<sequence>MYKMSIQNHLTDSLPENSVCQAKDRHLTDTALFKPKGDSLENCVSDPPETPTVHNGNSNVHTSIVLEPSEYFFDDEFSVPFDANLRDEVGSTHRGLTEESDEGISSSGATHRGVSLAAVGHSRSDSCLFSPIDSGDSGQSGLGPNTNDPRIESPADKLYTKTSSTAYFQNKVCRPDSTSAPSSSRTHVKSADLFAILSNTVEADEQPENPLDGREFAFSPPNPIFISDPTSVTNSWMQAVMEGSCNHELKELLKRTAEALNYKLAWDDIQSALVDGNDQNNLPSTSSPRTSCLQRSTSHGNMWTTASLMGMRQTLAHISANISKGEKTENSNTAKQIRSVGVATTDSMYTMTQDNSAPDTTTVTTVGTTTWARVRSSRESLNSRKQVSVVEDFDTTECSTIGEPNVTVPLHQSTLAWRAIKMAAGNEMTTWGQLKRTASLATKQTTSKAPDNERNAHASLLSDWKEQPLEKAELRNILRSRSHRSPICNKVMHRYSGTLLEIFMRARAQDTITSSLVSSTRPCLLKQLGPMIASNSSNSKRTFSTRSLQVSTSINQSQTDDGGDGAPIYSTSSKTRPPINRPVTSNPRMWFDGLLTTDGISTFSTTSQETESVATQKRSLAFTSGNIPPPKPSAQPPVLPCRRSSMLAQFPPRRPTGSLVIRDLRRVGQRVLGPGGGDVVSPFALLTMSADPDSECMSRLRENDSPVYIKNPRSAIAYPGLGLLAVPKPSRIESATFLSQTLPDLSVLSQAAAEEARSGTPTMCRREFAEVGEEQIGRSNKRVRGRAASAAAPRRVRTAAPRRADRCTRNQSAHPKSPDNMPLQLIEQDTQSGIPHLGKCNHSLAVPHRKFPTADRSTSVPDISTNSDADQPSDLLMTVSLTGQETTTNAGTGASLPHTSVLERENLHSKKSVSFSGNMHAFGPLRRVPYTVTVSPTRTVTSPRCHSPDARAIPRHWGLYGQDPPPLAEFKPFDVAEQNDVSSSTRPSDVDIRYHAMVMDVIKAVQETVAYFCQPVATSCVSDATLASSTGGNRGSSSLSTLSRGGLLGVIFPLMTLLSDGLLPPARPLFTKPLRTRIWLLVEESCKQSAYLTGVAYYILNNALSQVKALPGAPSEKARFKAFVCVCLNNRALPMWLNCMVSNDPLLKRFYCEGAFIRQCRSTLRGLYADLLTHIEQLLAFPFNFDISVEARRPLVGADHHSSPAHNSLPRTNGVAAVAKSSRVTEKKPERSNIPNATVRTKTSSEAPKQTCSRALSATPACTTKTPSVSHLGLATSKTKAAATVDRTGQMPTPKRSTSIETQASSSTSSSAGMNWRVPGPGKTAPMRGKLRTALSTFRRSTGQGDVGSFHPGAVGQSKVRSSSSGIPVPSFETATSFPRTVRP</sequence>
<feature type="region of interest" description="Disordered" evidence="1">
    <location>
        <begin position="852"/>
        <end position="872"/>
    </location>
</feature>
<proteinExistence type="predicted"/>
<dbReference type="Gene3D" id="1.20.58.900">
    <property type="match status" value="1"/>
</dbReference>
<evidence type="ECO:0000256" key="1">
    <source>
        <dbReference type="SAM" id="MobiDB-lite"/>
    </source>
</evidence>
<evidence type="ECO:0000259" key="2">
    <source>
        <dbReference type="PROSITE" id="PS50826"/>
    </source>
</evidence>
<feature type="compositionally biased region" description="Polar residues" evidence="1">
    <location>
        <begin position="534"/>
        <end position="560"/>
    </location>
</feature>
<dbReference type="CDD" id="cd17685">
    <property type="entry name" value="RUN_RUSC"/>
    <property type="match status" value="1"/>
</dbReference>
<protein>
    <recommendedName>
        <fullName evidence="2">RUN domain-containing protein</fullName>
    </recommendedName>
</protein>
<feature type="region of interest" description="Disordered" evidence="1">
    <location>
        <begin position="128"/>
        <end position="154"/>
    </location>
</feature>
<feature type="region of interest" description="Disordered" evidence="1">
    <location>
        <begin position="777"/>
        <end position="822"/>
    </location>
</feature>
<organism evidence="3">
    <name type="scientific">Schistocephalus solidus</name>
    <name type="common">Tapeworm</name>
    <dbReference type="NCBI Taxonomy" id="70667"/>
    <lineage>
        <taxon>Eukaryota</taxon>
        <taxon>Metazoa</taxon>
        <taxon>Spiralia</taxon>
        <taxon>Lophotrochozoa</taxon>
        <taxon>Platyhelminthes</taxon>
        <taxon>Cestoda</taxon>
        <taxon>Eucestoda</taxon>
        <taxon>Diphyllobothriidea</taxon>
        <taxon>Diphyllobothriidae</taxon>
        <taxon>Schistocephalus</taxon>
    </lineage>
</organism>
<dbReference type="InterPro" id="IPR004012">
    <property type="entry name" value="Run_dom"/>
</dbReference>
<feature type="region of interest" description="Disordered" evidence="1">
    <location>
        <begin position="534"/>
        <end position="588"/>
    </location>
</feature>
<dbReference type="Pfam" id="PF02759">
    <property type="entry name" value="RUN"/>
    <property type="match status" value="1"/>
</dbReference>
<reference evidence="3" key="1">
    <citation type="submission" date="2016-01" db="EMBL/GenBank/DDBJ databases">
        <title>Reference transcriptome for the parasite Schistocephalus solidus: insights into the molecular evolution of parasitism.</title>
        <authorList>
            <person name="Hebert F.O."/>
            <person name="Grambauer S."/>
            <person name="Barber I."/>
            <person name="Landry C.R."/>
            <person name="Aubin-Horth N."/>
        </authorList>
    </citation>
    <scope>NUCLEOTIDE SEQUENCE</scope>
</reference>
<feature type="compositionally biased region" description="Polar residues" evidence="1">
    <location>
        <begin position="1233"/>
        <end position="1269"/>
    </location>
</feature>
<dbReference type="SUPFAM" id="SSF140741">
    <property type="entry name" value="RUN domain-like"/>
    <property type="match status" value="1"/>
</dbReference>
<feature type="region of interest" description="Disordered" evidence="1">
    <location>
        <begin position="1221"/>
        <end position="1328"/>
    </location>
</feature>
<feature type="compositionally biased region" description="Low complexity" evidence="1">
    <location>
        <begin position="1297"/>
        <end position="1311"/>
    </location>
</feature>
<dbReference type="PROSITE" id="PS50826">
    <property type="entry name" value="RUN"/>
    <property type="match status" value="1"/>
</dbReference>
<feature type="region of interest" description="Disordered" evidence="1">
    <location>
        <begin position="277"/>
        <end position="298"/>
    </location>
</feature>
<feature type="compositionally biased region" description="Polar residues" evidence="1">
    <location>
        <begin position="1373"/>
        <end position="1384"/>
    </location>
</feature>
<dbReference type="PANTHER" id="PTHR15591">
    <property type="entry name" value="RUN AND SH3 DOMAIN CONTAINING"/>
    <property type="match status" value="1"/>
</dbReference>
<dbReference type="GO" id="GO:0031410">
    <property type="term" value="C:cytoplasmic vesicle"/>
    <property type="evidence" value="ECO:0007669"/>
    <property type="project" value="TreeGrafter"/>
</dbReference>
<name>A0A0V0J5M7_SCHSO</name>
<feature type="compositionally biased region" description="Polar residues" evidence="1">
    <location>
        <begin position="855"/>
        <end position="870"/>
    </location>
</feature>
<evidence type="ECO:0000313" key="3">
    <source>
        <dbReference type="EMBL" id="JAP60782.1"/>
    </source>
</evidence>
<dbReference type="EMBL" id="GEEE01002443">
    <property type="protein sequence ID" value="JAP60782.1"/>
    <property type="molecule type" value="Transcribed_RNA"/>
</dbReference>
<feature type="compositionally biased region" description="Low complexity" evidence="1">
    <location>
        <begin position="786"/>
        <end position="801"/>
    </location>
</feature>
<dbReference type="InterPro" id="IPR037213">
    <property type="entry name" value="Run_dom_sf"/>
</dbReference>
<dbReference type="InterPro" id="IPR047343">
    <property type="entry name" value="RUSC1_2"/>
</dbReference>